<name>A0ABZ0KUH6_9BACL</name>
<protein>
    <submittedName>
        <fullName evidence="1">Uncharacterized protein</fullName>
    </submittedName>
</protein>
<gene>
    <name evidence="1" type="ORF">PGH26_13655</name>
</gene>
<accession>A0ABZ0KUH6</accession>
<keyword evidence="2" id="KW-1185">Reference proteome</keyword>
<reference evidence="1 2" key="1">
    <citation type="submission" date="2023-01" db="EMBL/GenBank/DDBJ databases">
        <title>Sporosarcina sp. nov., isolated from Korean tranditional fermented seafood 'Jeotgal'.</title>
        <authorList>
            <person name="Yang A.-I."/>
        </authorList>
    </citation>
    <scope>NUCLEOTIDE SEQUENCE [LARGE SCALE GENOMIC DNA]</scope>
    <source>
        <strain evidence="1 2">B2O-1</strain>
    </source>
</reference>
<organism evidence="1 2">
    <name type="scientific">Sporosarcina jeotgali</name>
    <dbReference type="NCBI Taxonomy" id="3020056"/>
    <lineage>
        <taxon>Bacteria</taxon>
        <taxon>Bacillati</taxon>
        <taxon>Bacillota</taxon>
        <taxon>Bacilli</taxon>
        <taxon>Bacillales</taxon>
        <taxon>Caryophanaceae</taxon>
        <taxon>Sporosarcina</taxon>
    </lineage>
</organism>
<dbReference type="Proteomes" id="UP001303532">
    <property type="component" value="Chromosome"/>
</dbReference>
<evidence type="ECO:0000313" key="2">
    <source>
        <dbReference type="Proteomes" id="UP001303532"/>
    </source>
</evidence>
<dbReference type="EMBL" id="CP116341">
    <property type="protein sequence ID" value="WOV83910.1"/>
    <property type="molecule type" value="Genomic_DNA"/>
</dbReference>
<sequence length="183" mass="21122">MLHFESKQESLNLYTYELKQLARSRKEAQRLIDRRSSYFASLYDDIIYPSVKIDPLDPGNGNPDTAHQALKIIDMKDAYDARIFKAKAQYETWRGYLQDFSEADAEILIRYFEDGDPIPIQTIDRLLTQAGELHDSYQEANGKAKDFEAYEEYQEQLKATRGQAYRPKGLMVLQGGRLIGQLA</sequence>
<evidence type="ECO:0000313" key="1">
    <source>
        <dbReference type="EMBL" id="WOV83910.1"/>
    </source>
</evidence>
<proteinExistence type="predicted"/>
<dbReference type="RefSeq" id="WP_323691598.1">
    <property type="nucleotide sequence ID" value="NZ_CP116341.1"/>
</dbReference>